<dbReference type="SUPFAM" id="SSF50939">
    <property type="entry name" value="Sialidases"/>
    <property type="match status" value="1"/>
</dbReference>
<proteinExistence type="predicted"/>
<dbReference type="RefSeq" id="WP_183961867.1">
    <property type="nucleotide sequence ID" value="NZ_JACHHP010000005.1"/>
</dbReference>
<gene>
    <name evidence="1" type="ORF">HNQ52_002900</name>
</gene>
<dbReference type="AlphaFoldDB" id="A0A7W8D835"/>
<dbReference type="EMBL" id="JACHHP010000005">
    <property type="protein sequence ID" value="MBB5209337.1"/>
    <property type="molecule type" value="Genomic_DNA"/>
</dbReference>
<protein>
    <recommendedName>
        <fullName evidence="3">Exo-alpha-sialidase</fullName>
    </recommendedName>
</protein>
<evidence type="ECO:0000313" key="2">
    <source>
        <dbReference type="Proteomes" id="UP000521199"/>
    </source>
</evidence>
<evidence type="ECO:0008006" key="3">
    <source>
        <dbReference type="Google" id="ProtNLM"/>
    </source>
</evidence>
<dbReference type="InterPro" id="IPR036278">
    <property type="entry name" value="Sialidase_sf"/>
</dbReference>
<sequence>MTPAAMAGGAWLDSTHPCPGGNRTDALWRDEDGTLWVGCGTNAVGYGLVYSQDGGVAWQQAPTSPSDILDAFRVSSISRGHDGALYIAGFNAGNRDMVLRLATAGVPFAVTRTLVGTNTLGRQFHVGTYRELADGRAIAESLNGYELLYRPDTTVGSAAADWISAAQPYQILDLVVHDDLFWGVGSRIVEPPRLFLPPTTPAAPPWQFEIDTLPVDGHVGELWGVAVNDARLVGVGVDQDTDDGWIFVSGPDPYDTTDYVQWSLSGILDSNGASWARGVCMRGARIVAVGERQPLSLGTGVVVQSLDGGASFSDITPDGVSGSVSRCVIEPDGTLVVVGAAGYVGILVRDPVIFGSGFEPVQ</sequence>
<keyword evidence="2" id="KW-1185">Reference proteome</keyword>
<evidence type="ECO:0000313" key="1">
    <source>
        <dbReference type="EMBL" id="MBB5209337.1"/>
    </source>
</evidence>
<dbReference type="Proteomes" id="UP000521199">
    <property type="component" value="Unassembled WGS sequence"/>
</dbReference>
<comment type="caution">
    <text evidence="1">The sequence shown here is derived from an EMBL/GenBank/DDBJ whole genome shotgun (WGS) entry which is preliminary data.</text>
</comment>
<accession>A0A7W8D835</accession>
<organism evidence="1 2">
    <name type="scientific">Chiayiivirga flava</name>
    <dbReference type="NCBI Taxonomy" id="659595"/>
    <lineage>
        <taxon>Bacteria</taxon>
        <taxon>Pseudomonadati</taxon>
        <taxon>Pseudomonadota</taxon>
        <taxon>Gammaproteobacteria</taxon>
        <taxon>Lysobacterales</taxon>
        <taxon>Lysobacteraceae</taxon>
        <taxon>Chiayiivirga</taxon>
    </lineage>
</organism>
<reference evidence="1 2" key="1">
    <citation type="submission" date="2020-08" db="EMBL/GenBank/DDBJ databases">
        <title>Genomic Encyclopedia of Type Strains, Phase IV (KMG-IV): sequencing the most valuable type-strain genomes for metagenomic binning, comparative biology and taxonomic classification.</title>
        <authorList>
            <person name="Goeker M."/>
        </authorList>
    </citation>
    <scope>NUCLEOTIDE SEQUENCE [LARGE SCALE GENOMIC DNA]</scope>
    <source>
        <strain evidence="1 2">DSM 24163</strain>
    </source>
</reference>
<name>A0A7W8D835_9GAMM</name>